<evidence type="ECO:0000256" key="5">
    <source>
        <dbReference type="ARBA" id="ARBA00023136"/>
    </source>
</evidence>
<dbReference type="SUPFAM" id="SSF52540">
    <property type="entry name" value="P-loop containing nucleoside triphosphate hydrolases"/>
    <property type="match status" value="1"/>
</dbReference>
<evidence type="ECO:0000313" key="8">
    <source>
        <dbReference type="Proteomes" id="UP001524587"/>
    </source>
</evidence>
<evidence type="ECO:0000256" key="1">
    <source>
        <dbReference type="ARBA" id="ARBA00004413"/>
    </source>
</evidence>
<comment type="caution">
    <text evidence="7">The sequence shown here is derived from an EMBL/GenBank/DDBJ whole genome shotgun (WGS) entry which is preliminary data.</text>
</comment>
<evidence type="ECO:0000259" key="6">
    <source>
        <dbReference type="SMART" id="SM00962"/>
    </source>
</evidence>
<sequence>MRIKLFRAATIALAMAEIRDALGLDALILDTVRIEGGVEITAALEEEEQEDDAFSPLPGVIAFGEDAKVAESAPLPVVQPWARHNLPPEIERALSQEPVEAVCQRLFRFAPLPLSQGAPPLMLVGPPGSGKTLTIAKLATKLVLAGQTPLVVTADERRAGAVEQLAGFTRLLGLTLIAAGRPETLARALSRRVDGAPVLIDAPGLDFDDPLQNGLMAELLAAARAAPVLVLPCGIDPLEAAETAQAAADHGARHLLATRLDRRGRLGGILSAARAGDLALTEAGIAAAVANGLEILSAETIARRLASDAVPDHDRIVPPGEIVPFRRVQHGTNVLSAHIAAQAGSNRMASWKKPS</sequence>
<dbReference type="InterPro" id="IPR000897">
    <property type="entry name" value="SRP54_GTPase_dom"/>
</dbReference>
<evidence type="ECO:0000256" key="4">
    <source>
        <dbReference type="ARBA" id="ARBA00023134"/>
    </source>
</evidence>
<name>A0ABT1WAN8_9PROT</name>
<evidence type="ECO:0000256" key="3">
    <source>
        <dbReference type="ARBA" id="ARBA00022741"/>
    </source>
</evidence>
<dbReference type="RefSeq" id="WP_422865425.1">
    <property type="nucleotide sequence ID" value="NZ_JAMSKV010000018.1"/>
</dbReference>
<evidence type="ECO:0000313" key="7">
    <source>
        <dbReference type="EMBL" id="MCQ8279937.1"/>
    </source>
</evidence>
<dbReference type="SMART" id="SM00962">
    <property type="entry name" value="SRP54"/>
    <property type="match status" value="1"/>
</dbReference>
<dbReference type="InterPro" id="IPR027417">
    <property type="entry name" value="P-loop_NTPase"/>
</dbReference>
<dbReference type="Gene3D" id="3.40.50.300">
    <property type="entry name" value="P-loop containing nucleotide triphosphate hydrolases"/>
    <property type="match status" value="1"/>
</dbReference>
<feature type="domain" description="SRP54-type proteins GTP-binding" evidence="6">
    <location>
        <begin position="118"/>
        <end position="307"/>
    </location>
</feature>
<keyword evidence="5" id="KW-0472">Membrane</keyword>
<dbReference type="Proteomes" id="UP001524587">
    <property type="component" value="Unassembled WGS sequence"/>
</dbReference>
<proteinExistence type="inferred from homology"/>
<gene>
    <name evidence="7" type="ORF">NFI95_15955</name>
</gene>
<reference evidence="7 8" key="1">
    <citation type="submission" date="2022-06" db="EMBL/GenBank/DDBJ databases">
        <title>Endosaccharibacter gen. nov., sp. nov., endophytic bacteria isolated from sugarcane.</title>
        <authorList>
            <person name="Pitiwittayakul N."/>
            <person name="Yukphan P."/>
            <person name="Charoenyingcharoen P."/>
            <person name="Tanasupawat S."/>
        </authorList>
    </citation>
    <scope>NUCLEOTIDE SEQUENCE [LARGE SCALE GENOMIC DNA]</scope>
    <source>
        <strain evidence="7 8">KSS8</strain>
    </source>
</reference>
<accession>A0ABT1WAN8</accession>
<dbReference type="PANTHER" id="PTHR43134">
    <property type="entry name" value="SIGNAL RECOGNITION PARTICLE RECEPTOR SUBUNIT ALPHA"/>
    <property type="match status" value="1"/>
</dbReference>
<evidence type="ECO:0000256" key="2">
    <source>
        <dbReference type="ARBA" id="ARBA00008531"/>
    </source>
</evidence>
<organism evidence="7 8">
    <name type="scientific">Endosaccharibacter trunci</name>
    <dbReference type="NCBI Taxonomy" id="2812733"/>
    <lineage>
        <taxon>Bacteria</taxon>
        <taxon>Pseudomonadati</taxon>
        <taxon>Pseudomonadota</taxon>
        <taxon>Alphaproteobacteria</taxon>
        <taxon>Acetobacterales</taxon>
        <taxon>Acetobacteraceae</taxon>
        <taxon>Endosaccharibacter</taxon>
    </lineage>
</organism>
<dbReference type="PANTHER" id="PTHR43134:SF1">
    <property type="entry name" value="SIGNAL RECOGNITION PARTICLE RECEPTOR SUBUNIT ALPHA"/>
    <property type="match status" value="1"/>
</dbReference>
<keyword evidence="3" id="KW-0547">Nucleotide-binding</keyword>
<dbReference type="Pfam" id="PF00448">
    <property type="entry name" value="SRP54"/>
    <property type="match status" value="1"/>
</dbReference>
<comment type="similarity">
    <text evidence="2">Belongs to the GTP-binding SRP family.</text>
</comment>
<keyword evidence="8" id="KW-1185">Reference proteome</keyword>
<protein>
    <submittedName>
        <fullName evidence="7">GTPase</fullName>
    </submittedName>
</protein>
<comment type="subcellular location">
    <subcellularLocation>
        <location evidence="1">Cell membrane</location>
        <topology evidence="1">Peripheral membrane protein</topology>
        <orientation evidence="1">Cytoplasmic side</orientation>
    </subcellularLocation>
</comment>
<keyword evidence="4" id="KW-0342">GTP-binding</keyword>
<dbReference type="EMBL" id="JAMSKV010000018">
    <property type="protein sequence ID" value="MCQ8279937.1"/>
    <property type="molecule type" value="Genomic_DNA"/>
</dbReference>